<dbReference type="InterPro" id="IPR012349">
    <property type="entry name" value="Split_barrel_FMN-bd"/>
</dbReference>
<protein>
    <recommendedName>
        <fullName evidence="1">Pyridoxamine 5'-phosphate oxidase N-terminal domain-containing protein</fullName>
    </recommendedName>
</protein>
<dbReference type="InterPro" id="IPR011576">
    <property type="entry name" value="Pyridox_Oxase_N"/>
</dbReference>
<organism evidence="2 3">
    <name type="scientific">Agromyces salentinus</name>
    <dbReference type="NCBI Taxonomy" id="269421"/>
    <lineage>
        <taxon>Bacteria</taxon>
        <taxon>Bacillati</taxon>
        <taxon>Actinomycetota</taxon>
        <taxon>Actinomycetes</taxon>
        <taxon>Micrococcales</taxon>
        <taxon>Microbacteriaceae</taxon>
        <taxon>Agromyces</taxon>
    </lineage>
</organism>
<evidence type="ECO:0000313" key="3">
    <source>
        <dbReference type="Proteomes" id="UP001501746"/>
    </source>
</evidence>
<accession>A0ABN2MLK2</accession>
<keyword evidence="3" id="KW-1185">Reference proteome</keyword>
<comment type="caution">
    <text evidence="2">The sequence shown here is derived from an EMBL/GenBank/DDBJ whole genome shotgun (WGS) entry which is preliminary data.</text>
</comment>
<sequence length="154" mass="16483">MVTDSTSSPVAAAAGRILDANAYLTLATADAEGRPWATPVWFAVRDLREFIWVSRPTRRHSQNIGARAEVALAVFDSSAPVGEASAVYAEALAEQVPDDGVEDALAAFNAGCEASGMRPWAEGSVTGAAPHRLYRAVASHLWTLDEREDRVPVY</sequence>
<dbReference type="Pfam" id="PF01243">
    <property type="entry name" value="PNPOx_N"/>
    <property type="match status" value="1"/>
</dbReference>
<proteinExistence type="predicted"/>
<reference evidence="2 3" key="1">
    <citation type="journal article" date="2019" name="Int. J. Syst. Evol. Microbiol.">
        <title>The Global Catalogue of Microorganisms (GCM) 10K type strain sequencing project: providing services to taxonomists for standard genome sequencing and annotation.</title>
        <authorList>
            <consortium name="The Broad Institute Genomics Platform"/>
            <consortium name="The Broad Institute Genome Sequencing Center for Infectious Disease"/>
            <person name="Wu L."/>
            <person name="Ma J."/>
        </authorList>
    </citation>
    <scope>NUCLEOTIDE SEQUENCE [LARGE SCALE GENOMIC DNA]</scope>
    <source>
        <strain evidence="2 3">JCM 14323</strain>
    </source>
</reference>
<dbReference type="SUPFAM" id="SSF50475">
    <property type="entry name" value="FMN-binding split barrel"/>
    <property type="match status" value="1"/>
</dbReference>
<gene>
    <name evidence="2" type="ORF">GCM10009750_12360</name>
</gene>
<dbReference type="Proteomes" id="UP001501746">
    <property type="component" value="Unassembled WGS sequence"/>
</dbReference>
<evidence type="ECO:0000259" key="1">
    <source>
        <dbReference type="Pfam" id="PF01243"/>
    </source>
</evidence>
<dbReference type="Gene3D" id="2.30.110.10">
    <property type="entry name" value="Electron Transport, Fmn-binding Protein, Chain A"/>
    <property type="match status" value="1"/>
</dbReference>
<dbReference type="RefSeq" id="WP_157429192.1">
    <property type="nucleotide sequence ID" value="NZ_BAAANK010000003.1"/>
</dbReference>
<dbReference type="EMBL" id="BAAANK010000003">
    <property type="protein sequence ID" value="GAA1830109.1"/>
    <property type="molecule type" value="Genomic_DNA"/>
</dbReference>
<feature type="domain" description="Pyridoxamine 5'-phosphate oxidase N-terminal" evidence="1">
    <location>
        <begin position="18"/>
        <end position="105"/>
    </location>
</feature>
<evidence type="ECO:0000313" key="2">
    <source>
        <dbReference type="EMBL" id="GAA1830109.1"/>
    </source>
</evidence>
<name>A0ABN2MLK2_9MICO</name>